<dbReference type="Pfam" id="PF00512">
    <property type="entry name" value="HisKA"/>
    <property type="match status" value="1"/>
</dbReference>
<keyword evidence="5" id="KW-0418">Kinase</keyword>
<evidence type="ECO:0000256" key="2">
    <source>
        <dbReference type="ARBA" id="ARBA00012438"/>
    </source>
</evidence>
<dbReference type="InterPro" id="IPR003661">
    <property type="entry name" value="HisK_dim/P_dom"/>
</dbReference>
<evidence type="ECO:0000256" key="3">
    <source>
        <dbReference type="ARBA" id="ARBA00022553"/>
    </source>
</evidence>
<proteinExistence type="predicted"/>
<dbReference type="EMBL" id="PDWN01000006">
    <property type="protein sequence ID" value="KAF1695093.1"/>
    <property type="molecule type" value="Genomic_DNA"/>
</dbReference>
<keyword evidence="9" id="KW-1185">Reference proteome</keyword>
<evidence type="ECO:0000256" key="6">
    <source>
        <dbReference type="SAM" id="Phobius"/>
    </source>
</evidence>
<dbReference type="PANTHER" id="PTHR45436">
    <property type="entry name" value="SENSOR HISTIDINE KINASE YKOH"/>
    <property type="match status" value="1"/>
</dbReference>
<evidence type="ECO:0000259" key="7">
    <source>
        <dbReference type="PROSITE" id="PS50109"/>
    </source>
</evidence>
<reference evidence="8 9" key="1">
    <citation type="submission" date="2017-10" db="EMBL/GenBank/DDBJ databases">
        <title>Whole genome sequencing of members of genus Pseudoxanthomonas.</title>
        <authorList>
            <person name="Kumar S."/>
            <person name="Bansal K."/>
            <person name="Kaur A."/>
            <person name="Patil P."/>
            <person name="Sharma S."/>
            <person name="Patil P.B."/>
        </authorList>
    </citation>
    <scope>NUCLEOTIDE SEQUENCE [LARGE SCALE GENOMIC DNA]</scope>
    <source>
        <strain evidence="8 9">DSM 17801</strain>
    </source>
</reference>
<feature type="domain" description="Histidine kinase" evidence="7">
    <location>
        <begin position="219"/>
        <end position="401"/>
    </location>
</feature>
<dbReference type="PANTHER" id="PTHR45436:SF5">
    <property type="entry name" value="SENSOR HISTIDINE KINASE TRCS"/>
    <property type="match status" value="1"/>
</dbReference>
<keyword evidence="6" id="KW-0812">Transmembrane</keyword>
<dbReference type="Proteomes" id="UP000788419">
    <property type="component" value="Unassembled WGS sequence"/>
</dbReference>
<keyword evidence="3" id="KW-0597">Phosphoprotein</keyword>
<dbReference type="InterPro" id="IPR050428">
    <property type="entry name" value="TCS_sensor_his_kinase"/>
</dbReference>
<name>A0ABQ6Z7S1_9GAMM</name>
<dbReference type="Gene3D" id="3.30.565.10">
    <property type="entry name" value="Histidine kinase-like ATPase, C-terminal domain"/>
    <property type="match status" value="1"/>
</dbReference>
<evidence type="ECO:0000313" key="9">
    <source>
        <dbReference type="Proteomes" id="UP000788419"/>
    </source>
</evidence>
<dbReference type="EC" id="2.7.13.3" evidence="2"/>
<gene>
    <name evidence="8" type="ORF">CSC65_07720</name>
</gene>
<keyword evidence="6" id="KW-0472">Membrane</keyword>
<accession>A0ABQ6Z7S1</accession>
<evidence type="ECO:0000256" key="5">
    <source>
        <dbReference type="ARBA" id="ARBA00022777"/>
    </source>
</evidence>
<evidence type="ECO:0000256" key="1">
    <source>
        <dbReference type="ARBA" id="ARBA00000085"/>
    </source>
</evidence>
<sequence length="403" mass="43622">MARRRSLQRALARRWMAFAAVLSLSFAGSALLLLFLLEDSFIDRHLRAVSATVVDVAGASATLPANFQALPGPALPEDIATRISGKKPGTVIEFRRDDGRYVHVLSARTATGQPFALVYDVTGELTVNPRLPGGLAYALALLALSLLCAYVLAWAFVTRTVRRARALLGEVLASPDPRSLEALAQREPIREFGELLHLHAGVWREQQAAVERERETLAFLAHELRTPLQSARTSLALLDESPAHAPALARLQRAVERLTRASNAILWLASDAAIPAGRTLAAAHLEALVEEFRPLARARGQSIELRLVPGLSWDAPWEAVEALLANLLLNAIQHGGEGVIEIDAGVEALTLRNPDEAAASAGFGLGLRIVQRLAARLGWRVVLQQQQGMASCEVRWLPGVVSN</sequence>
<dbReference type="Gene3D" id="1.10.287.130">
    <property type="match status" value="1"/>
</dbReference>
<feature type="transmembrane region" description="Helical" evidence="6">
    <location>
        <begin position="135"/>
        <end position="157"/>
    </location>
</feature>
<dbReference type="SUPFAM" id="SSF47384">
    <property type="entry name" value="Homodimeric domain of signal transducing histidine kinase"/>
    <property type="match status" value="1"/>
</dbReference>
<feature type="transmembrane region" description="Helical" evidence="6">
    <location>
        <begin position="15"/>
        <end position="37"/>
    </location>
</feature>
<dbReference type="InterPro" id="IPR036890">
    <property type="entry name" value="HATPase_C_sf"/>
</dbReference>
<protein>
    <recommendedName>
        <fullName evidence="2">histidine kinase</fullName>
        <ecNumber evidence="2">2.7.13.3</ecNumber>
    </recommendedName>
</protein>
<dbReference type="PROSITE" id="PS50109">
    <property type="entry name" value="HIS_KIN"/>
    <property type="match status" value="1"/>
</dbReference>
<dbReference type="InterPro" id="IPR005467">
    <property type="entry name" value="His_kinase_dom"/>
</dbReference>
<organism evidence="8 9">
    <name type="scientific">Pseudoxanthomonas daejeonensis</name>
    <dbReference type="NCBI Taxonomy" id="266062"/>
    <lineage>
        <taxon>Bacteria</taxon>
        <taxon>Pseudomonadati</taxon>
        <taxon>Pseudomonadota</taxon>
        <taxon>Gammaproteobacteria</taxon>
        <taxon>Lysobacterales</taxon>
        <taxon>Lysobacteraceae</taxon>
        <taxon>Pseudoxanthomonas</taxon>
    </lineage>
</organism>
<dbReference type="SMART" id="SM00388">
    <property type="entry name" value="HisKA"/>
    <property type="match status" value="1"/>
</dbReference>
<evidence type="ECO:0000256" key="4">
    <source>
        <dbReference type="ARBA" id="ARBA00022679"/>
    </source>
</evidence>
<keyword evidence="4" id="KW-0808">Transferase</keyword>
<comment type="caution">
    <text evidence="8">The sequence shown here is derived from an EMBL/GenBank/DDBJ whole genome shotgun (WGS) entry which is preliminary data.</text>
</comment>
<dbReference type="RefSeq" id="WP_162410001.1">
    <property type="nucleotide sequence ID" value="NZ_PDWN01000006.1"/>
</dbReference>
<evidence type="ECO:0000313" key="8">
    <source>
        <dbReference type="EMBL" id="KAF1695093.1"/>
    </source>
</evidence>
<dbReference type="SUPFAM" id="SSF55874">
    <property type="entry name" value="ATPase domain of HSP90 chaperone/DNA topoisomerase II/histidine kinase"/>
    <property type="match status" value="1"/>
</dbReference>
<dbReference type="CDD" id="cd00082">
    <property type="entry name" value="HisKA"/>
    <property type="match status" value="1"/>
</dbReference>
<comment type="catalytic activity">
    <reaction evidence="1">
        <text>ATP + protein L-histidine = ADP + protein N-phospho-L-histidine.</text>
        <dbReference type="EC" id="2.7.13.3"/>
    </reaction>
</comment>
<keyword evidence="6" id="KW-1133">Transmembrane helix</keyword>
<dbReference type="InterPro" id="IPR036097">
    <property type="entry name" value="HisK_dim/P_sf"/>
</dbReference>